<dbReference type="GO" id="GO:0003676">
    <property type="term" value="F:nucleic acid binding"/>
    <property type="evidence" value="ECO:0007669"/>
    <property type="project" value="InterPro"/>
</dbReference>
<dbReference type="InterPro" id="IPR001965">
    <property type="entry name" value="Znf_PHD"/>
</dbReference>
<dbReference type="SMART" id="SM00249">
    <property type="entry name" value="PHD"/>
    <property type="match status" value="1"/>
</dbReference>
<dbReference type="PROSITE" id="PS01359">
    <property type="entry name" value="ZF_PHD_1"/>
    <property type="match status" value="1"/>
</dbReference>
<dbReference type="STRING" id="151549.A0A4C1SXJ0"/>
<dbReference type="Pfam" id="PF00855">
    <property type="entry name" value="PWWP"/>
    <property type="match status" value="1"/>
</dbReference>
<evidence type="ECO:0000256" key="3">
    <source>
        <dbReference type="ARBA" id="ARBA00022454"/>
    </source>
</evidence>
<dbReference type="Pfam" id="PF23004">
    <property type="entry name" value="PHDvar_NSD"/>
    <property type="match status" value="1"/>
</dbReference>
<comment type="caution">
    <text evidence="13">The sequence shown here is derived from an EMBL/GenBank/DDBJ whole genome shotgun (WGS) entry which is preliminary data.</text>
</comment>
<proteinExistence type="predicted"/>
<dbReference type="InterPro" id="IPR011011">
    <property type="entry name" value="Znf_FYVE_PHD"/>
</dbReference>
<gene>
    <name evidence="13" type="primary">Mes-4</name>
    <name evidence="13" type="ORF">EVAR_5168_1</name>
</gene>
<dbReference type="PROSITE" id="PS50812">
    <property type="entry name" value="PWWP"/>
    <property type="match status" value="1"/>
</dbReference>
<dbReference type="CDD" id="cd15566">
    <property type="entry name" value="PHD3_NSD"/>
    <property type="match status" value="1"/>
</dbReference>
<dbReference type="GO" id="GO:0006338">
    <property type="term" value="P:chromatin remodeling"/>
    <property type="evidence" value="ECO:0007669"/>
    <property type="project" value="UniProtKB-ARBA"/>
</dbReference>
<dbReference type="OrthoDB" id="422362at2759"/>
<evidence type="ECO:0000256" key="6">
    <source>
        <dbReference type="ARBA" id="ARBA00022691"/>
    </source>
</evidence>
<keyword evidence="5 13" id="KW-0808">Transferase</keyword>
<evidence type="ECO:0000256" key="9">
    <source>
        <dbReference type="ARBA" id="ARBA00022771"/>
    </source>
</evidence>
<dbReference type="InterPro" id="IPR050777">
    <property type="entry name" value="SET2_Histone-Lys_MeTrsfase"/>
</dbReference>
<dbReference type="InterPro" id="IPR036397">
    <property type="entry name" value="RNaseH_sf"/>
</dbReference>
<dbReference type="InterPro" id="IPR019786">
    <property type="entry name" value="Zinc_finger_PHD-type_CS"/>
</dbReference>
<keyword evidence="6" id="KW-0949">S-adenosyl-L-methionine</keyword>
<sequence length="447" mass="51345">MNSEQLLPAIRVPKYYHLECLEHWPQAHFNSGEPSKNNKKISEHYETLTCPRHVCHTCVSDDPRGCKTRFSGDKLAKCVRCPAVYHSLTKCLPAGSLVLNASNIVCTRHREGCSISVNLFESIFNSLDRDSQWKNRFKGQRFGKVPSHVNTSWCFLCAEGGSLICCEYCPTSFHPECLKFKPPEGGYMCEDCETGRLPLYGEMVWAKLGHFRWWPGIILHPSEVPEKIMLKKHCTPGEFVVRFFGQYDHYWMNRGRVFRFQEGDSGRISSQKSKIDDNFMVAVEHAKRAIEVLKDVQPNEEEEMEIQASVLPPSYVKLKVNKPIVGAVRSKVDMYEASSMTQCECDPNDFEPCGPESQCLNRQDKIILHDNARTDAAVPVKNYLKTHNWEVLPHPPYSPDIALSDYHLFLSMADALSEQWFISYEDTKNWVDSWIASKDKEFFRLVV</sequence>
<dbReference type="GO" id="GO:0032259">
    <property type="term" value="P:methylation"/>
    <property type="evidence" value="ECO:0007669"/>
    <property type="project" value="UniProtKB-KW"/>
</dbReference>
<dbReference type="GO" id="GO:0005634">
    <property type="term" value="C:nucleus"/>
    <property type="evidence" value="ECO:0007669"/>
    <property type="project" value="UniProtKB-SubCell"/>
</dbReference>
<keyword evidence="7" id="KW-0479">Metal-binding</keyword>
<dbReference type="InterPro" id="IPR013083">
    <property type="entry name" value="Znf_RING/FYVE/PHD"/>
</dbReference>
<keyword evidence="3" id="KW-0158">Chromosome</keyword>
<reference evidence="13 14" key="1">
    <citation type="journal article" date="2019" name="Commun. Biol.">
        <title>The bagworm genome reveals a unique fibroin gene that provides high tensile strength.</title>
        <authorList>
            <person name="Kono N."/>
            <person name="Nakamura H."/>
            <person name="Ohtoshi R."/>
            <person name="Tomita M."/>
            <person name="Numata K."/>
            <person name="Arakawa K."/>
        </authorList>
    </citation>
    <scope>NUCLEOTIDE SEQUENCE [LARGE SCALE GENOMIC DNA]</scope>
</reference>
<protein>
    <submittedName>
        <fullName evidence="13">Probable histone-lysine N-methyltransferase Mes-4</fullName>
    </submittedName>
</protein>
<keyword evidence="4 13" id="KW-0489">Methyltransferase</keyword>
<dbReference type="FunFam" id="2.30.30.140:FF:000099">
    <property type="entry name" value="Histone-lysine N-methyltransferase"/>
    <property type="match status" value="1"/>
</dbReference>
<keyword evidence="14" id="KW-1185">Reference proteome</keyword>
<dbReference type="SUPFAM" id="SSF57903">
    <property type="entry name" value="FYVE/PHD zinc finger"/>
    <property type="match status" value="1"/>
</dbReference>
<evidence type="ECO:0000256" key="4">
    <source>
        <dbReference type="ARBA" id="ARBA00022603"/>
    </source>
</evidence>
<feature type="domain" description="PWWP" evidence="12">
    <location>
        <begin position="200"/>
        <end position="263"/>
    </location>
</feature>
<organism evidence="13 14">
    <name type="scientific">Eumeta variegata</name>
    <name type="common">Bagworm moth</name>
    <name type="synonym">Eumeta japonica</name>
    <dbReference type="NCBI Taxonomy" id="151549"/>
    <lineage>
        <taxon>Eukaryota</taxon>
        <taxon>Metazoa</taxon>
        <taxon>Ecdysozoa</taxon>
        <taxon>Arthropoda</taxon>
        <taxon>Hexapoda</taxon>
        <taxon>Insecta</taxon>
        <taxon>Pterygota</taxon>
        <taxon>Neoptera</taxon>
        <taxon>Endopterygota</taxon>
        <taxon>Lepidoptera</taxon>
        <taxon>Glossata</taxon>
        <taxon>Ditrysia</taxon>
        <taxon>Tineoidea</taxon>
        <taxon>Psychidae</taxon>
        <taxon>Oiketicinae</taxon>
        <taxon>Eumeta</taxon>
    </lineage>
</organism>
<name>A0A4C1SXJ0_EUMVA</name>
<dbReference type="SMART" id="SM00293">
    <property type="entry name" value="PWWP"/>
    <property type="match status" value="1"/>
</dbReference>
<evidence type="ECO:0000256" key="5">
    <source>
        <dbReference type="ARBA" id="ARBA00022679"/>
    </source>
</evidence>
<evidence type="ECO:0000256" key="11">
    <source>
        <dbReference type="ARBA" id="ARBA00023242"/>
    </source>
</evidence>
<evidence type="ECO:0000256" key="2">
    <source>
        <dbReference type="ARBA" id="ARBA00004286"/>
    </source>
</evidence>
<dbReference type="AlphaFoldDB" id="A0A4C1SXJ0"/>
<dbReference type="CDD" id="cd15567">
    <property type="entry name" value="PHD4_NSD"/>
    <property type="match status" value="1"/>
</dbReference>
<dbReference type="GO" id="GO:0008168">
    <property type="term" value="F:methyltransferase activity"/>
    <property type="evidence" value="ECO:0007669"/>
    <property type="project" value="UniProtKB-KW"/>
</dbReference>
<accession>A0A4C1SXJ0</accession>
<evidence type="ECO:0000256" key="1">
    <source>
        <dbReference type="ARBA" id="ARBA00004123"/>
    </source>
</evidence>
<dbReference type="PANTHER" id="PTHR22884">
    <property type="entry name" value="SET DOMAIN PROTEINS"/>
    <property type="match status" value="1"/>
</dbReference>
<dbReference type="SUPFAM" id="SSF63748">
    <property type="entry name" value="Tudor/PWWP/MBT"/>
    <property type="match status" value="1"/>
</dbReference>
<dbReference type="CDD" id="cd05838">
    <property type="entry name" value="PWWP_NSD_rpt2"/>
    <property type="match status" value="1"/>
</dbReference>
<dbReference type="Gene3D" id="2.30.30.140">
    <property type="match status" value="1"/>
</dbReference>
<dbReference type="Proteomes" id="UP000299102">
    <property type="component" value="Unassembled WGS sequence"/>
</dbReference>
<dbReference type="InterPro" id="IPR000313">
    <property type="entry name" value="PWWP_dom"/>
</dbReference>
<evidence type="ECO:0000256" key="10">
    <source>
        <dbReference type="ARBA" id="ARBA00022833"/>
    </source>
</evidence>
<comment type="subcellular location">
    <subcellularLocation>
        <location evidence="2">Chromosome</location>
    </subcellularLocation>
    <subcellularLocation>
        <location evidence="1">Nucleus</location>
    </subcellularLocation>
</comment>
<keyword evidence="9" id="KW-0863">Zinc-finger</keyword>
<keyword evidence="8" id="KW-0677">Repeat</keyword>
<evidence type="ECO:0000313" key="14">
    <source>
        <dbReference type="Proteomes" id="UP000299102"/>
    </source>
</evidence>
<dbReference type="EMBL" id="BGZK01000019">
    <property type="protein sequence ID" value="GBP05888.1"/>
    <property type="molecule type" value="Genomic_DNA"/>
</dbReference>
<evidence type="ECO:0000256" key="8">
    <source>
        <dbReference type="ARBA" id="ARBA00022737"/>
    </source>
</evidence>
<keyword evidence="11" id="KW-0539">Nucleus</keyword>
<dbReference type="Gene3D" id="3.30.40.10">
    <property type="entry name" value="Zinc/RING finger domain, C3HC4 (zinc finger)"/>
    <property type="match status" value="1"/>
</dbReference>
<evidence type="ECO:0000259" key="12">
    <source>
        <dbReference type="PROSITE" id="PS50812"/>
    </source>
</evidence>
<dbReference type="GO" id="GO:0008270">
    <property type="term" value="F:zinc ion binding"/>
    <property type="evidence" value="ECO:0007669"/>
    <property type="project" value="UniProtKB-KW"/>
</dbReference>
<evidence type="ECO:0000256" key="7">
    <source>
        <dbReference type="ARBA" id="ARBA00022723"/>
    </source>
</evidence>
<dbReference type="GO" id="GO:0005694">
    <property type="term" value="C:chromosome"/>
    <property type="evidence" value="ECO:0007669"/>
    <property type="project" value="UniProtKB-SubCell"/>
</dbReference>
<evidence type="ECO:0000313" key="13">
    <source>
        <dbReference type="EMBL" id="GBP05888.1"/>
    </source>
</evidence>
<dbReference type="Gene3D" id="3.30.420.10">
    <property type="entry name" value="Ribonuclease H-like superfamily/Ribonuclease H"/>
    <property type="match status" value="1"/>
</dbReference>
<dbReference type="InterPro" id="IPR055197">
    <property type="entry name" value="PHDvar_NSD"/>
</dbReference>
<keyword evidence="10" id="KW-0862">Zinc</keyword>